<dbReference type="GO" id="GO:0003899">
    <property type="term" value="F:DNA-directed RNA polymerase activity"/>
    <property type="evidence" value="ECO:0007669"/>
    <property type="project" value="UniProtKB-UniRule"/>
</dbReference>
<proteinExistence type="inferred from homology"/>
<dbReference type="InterPro" id="IPR045867">
    <property type="entry name" value="DNA-dir_RpoC_beta_prime"/>
</dbReference>
<dbReference type="InterPro" id="IPR007080">
    <property type="entry name" value="RNA_pol_Rpb1_1"/>
</dbReference>
<keyword evidence="12" id="KW-0150">Chloroplast</keyword>
<evidence type="ECO:0000256" key="4">
    <source>
        <dbReference type="ARBA" id="ARBA00022640"/>
    </source>
</evidence>
<dbReference type="GO" id="GO:0008270">
    <property type="term" value="F:zinc ion binding"/>
    <property type="evidence" value="ECO:0007669"/>
    <property type="project" value="UniProtKB-UniRule"/>
</dbReference>
<dbReference type="InterPro" id="IPR007066">
    <property type="entry name" value="RNA_pol_Rpb1_3"/>
</dbReference>
<keyword evidence="7 9" id="KW-0804">Transcription</keyword>
<feature type="binding site" evidence="9">
    <location>
        <position position="94"/>
    </location>
    <ligand>
        <name>Zn(2+)</name>
        <dbReference type="ChEBI" id="CHEBI:29105"/>
    </ligand>
</feature>
<geneLocation type="chloroplast" evidence="12"/>
<evidence type="ECO:0000256" key="7">
    <source>
        <dbReference type="ARBA" id="ARBA00023163"/>
    </source>
</evidence>
<feature type="binding site" evidence="9">
    <location>
        <position position="1902"/>
    </location>
    <ligand>
        <name>Mg(2+)</name>
        <dbReference type="ChEBI" id="CHEBI:18420"/>
    </ligand>
</feature>
<keyword evidence="9" id="KW-0862">Zinc</keyword>
<dbReference type="EC" id="2.7.7.6" evidence="9"/>
<dbReference type="Gene3D" id="1.10.274.100">
    <property type="entry name" value="RNA polymerase Rpb1, domain 3"/>
    <property type="match status" value="1"/>
</dbReference>
<dbReference type="InterPro" id="IPR042102">
    <property type="entry name" value="RNA_pol_Rpb1_3_sf"/>
</dbReference>
<dbReference type="Pfam" id="PF00623">
    <property type="entry name" value="RNA_pol_Rpb1_2"/>
    <property type="match status" value="1"/>
</dbReference>
<dbReference type="Pfam" id="PF04983">
    <property type="entry name" value="RNA_pol_Rpb1_3"/>
    <property type="match status" value="1"/>
</dbReference>
<evidence type="ECO:0000256" key="5">
    <source>
        <dbReference type="ARBA" id="ARBA00022679"/>
    </source>
</evidence>
<evidence type="ECO:0000256" key="1">
    <source>
        <dbReference type="ARBA" id="ARBA00004026"/>
    </source>
</evidence>
<evidence type="ECO:0000256" key="3">
    <source>
        <dbReference type="ARBA" id="ARBA00022478"/>
    </source>
</evidence>
<comment type="subunit">
    <text evidence="9">In plastids the minimal PEP RNA polymerase catalytic core is composed of four subunits: alpha, beta, beta', and beta''. When a (nuclear-encoded) sigma factor is associated with the core the holoenzyme is formed, which can initiate transcription.</text>
</comment>
<dbReference type="InterPro" id="IPR034678">
    <property type="entry name" value="RNApol_RpoC1"/>
</dbReference>
<evidence type="ECO:0000256" key="6">
    <source>
        <dbReference type="ARBA" id="ARBA00022695"/>
    </source>
</evidence>
<feature type="domain" description="RNA polymerase N-terminal" evidence="11">
    <location>
        <begin position="1668"/>
        <end position="1952"/>
    </location>
</feature>
<feature type="binding site" evidence="9">
    <location>
        <position position="92"/>
    </location>
    <ligand>
        <name>Zn(2+)</name>
        <dbReference type="ChEBI" id="CHEBI:29105"/>
    </ligand>
</feature>
<evidence type="ECO:0000259" key="11">
    <source>
        <dbReference type="SMART" id="SM00663"/>
    </source>
</evidence>
<evidence type="ECO:0000256" key="2">
    <source>
        <dbReference type="ARBA" id="ARBA00007207"/>
    </source>
</evidence>
<reference evidence="12" key="1">
    <citation type="journal article" date="2017" name="Sci. Rep.">
        <title>Divergent copies of the large inverted repeat in the chloroplast genomes of ulvophycean green algae.</title>
        <authorList>
            <person name="Turmel M."/>
            <person name="Otis C."/>
            <person name="Lemieux C."/>
        </authorList>
    </citation>
    <scope>NUCLEOTIDE SEQUENCE</scope>
</reference>
<evidence type="ECO:0000256" key="8">
    <source>
        <dbReference type="ARBA" id="ARBA00048552"/>
    </source>
</evidence>
<dbReference type="PANTHER" id="PTHR19376">
    <property type="entry name" value="DNA-DIRECTED RNA POLYMERASE"/>
    <property type="match status" value="1"/>
</dbReference>
<dbReference type="Gene3D" id="2.40.40.20">
    <property type="match status" value="1"/>
</dbReference>
<comment type="cofactor">
    <cofactor evidence="9">
        <name>Zn(2+)</name>
        <dbReference type="ChEBI" id="CHEBI:29105"/>
    </cofactor>
    <text evidence="9">Binds 1 Zn(2+) ion per subunit.</text>
</comment>
<dbReference type="Gene3D" id="4.10.860.120">
    <property type="entry name" value="RNA polymerase II, clamp domain"/>
    <property type="match status" value="1"/>
</dbReference>
<keyword evidence="6 9" id="KW-0548">Nucleotidyltransferase</keyword>
<dbReference type="GO" id="GO:0009507">
    <property type="term" value="C:chloroplast"/>
    <property type="evidence" value="ECO:0007669"/>
    <property type="project" value="UniProtKB-SubCell"/>
</dbReference>
<dbReference type="GO" id="GO:0003677">
    <property type="term" value="F:DNA binding"/>
    <property type="evidence" value="ECO:0007669"/>
    <property type="project" value="UniProtKB-UniRule"/>
</dbReference>
<dbReference type="InterPro" id="IPR044893">
    <property type="entry name" value="RNA_pol_Rpb1_clamp_domain"/>
</dbReference>
<dbReference type="GO" id="GO:0006351">
    <property type="term" value="P:DNA-templated transcription"/>
    <property type="evidence" value="ECO:0007669"/>
    <property type="project" value="UniProtKB-UniRule"/>
</dbReference>
<feature type="binding site" evidence="9">
    <location>
        <position position="1898"/>
    </location>
    <ligand>
        <name>Mg(2+)</name>
        <dbReference type="ChEBI" id="CHEBI:18420"/>
    </ligand>
</feature>
<sequence length="2141" mass="249310">MSLKKKKSVTPLFKIIKENLPAAENKLKKLHSFRIGLASPRRIKYWAERTLSNGEIVGKIKNAQTVNYKTLKPEKGGLFCERIFGPVKDFYCACGKQSTKQNPKSCPICGVSFISSQSRRYKMGYIELAAPVTHIWYLKNSPSYLSILLNLKRKKLEAITYCSESFSSNVKSFKHDLVFQNFWPLLKSTPFMLENGLKIPKFFIFTKNWSNFIFSSSFFVIKKNGGGLNSKLKDFPFFLITKNEELKEKWFLQTADLKTYSKKKQNILLTVPKQKSTTKLKFCFKLFVLKTVSFGPFIFKNQMKIFKPKFKLFTFHPYTFGARFQPKGEKKELTTFNLGKQSSRGKGLDFFPTRKSKVGIFDSYQKLKVAGWNSIDSVLQNTYKGEKHEKQTYEENTRKKVFFKLRLMSNMTLINYMNENWSLSNLNSYFKTFAKPQNAFLRSQVLLDFYTKNKDAEFKISRLDLLYQNLIIQDSFRTGQPGINIKNLNSLDFWSFSKFKNRHYLPSQALFCKPKPFFLSSTSSFSFTLAPLMQKKSLTTTIFDEGENFFPTAFAFHQRWKGKSFLQNEKSSFSGKVRTQRSNFVGSALQGKEQNLQIKTTLLSKGKSFFFIFNKNSKKFFSLMNYQKLFKTLDTKNFLFFSQKQRKPSFFESVNDQDYLLLTSKSSLNKNSLGLGFEIQANLLSHPFLLSDSGQKQNGFFFKRFFLTSPFCEEENGKNSDSKNVNVSFAPKVSATFPLDKNLQLKLYQGVRLFPLSPHPLPENLLFDHSKQLSDQDSSETEKATTLLVKEKKVVRKPLALICSFITTKTHSIFKNFPVLTLNGEAKRSSRRLKIFNISRGLPNLVPYKHGTESQKGFELIPNLVSSQTFKKSNEELKWVAPNLKTHFSKFDINEQKWLYKKPFANIDFFLFSEIEKQELKTFLCICSEAKTNRLLLKKFYIGKSKQRNGILTSYHQRNIKQNKVVFKSPTLSQRDLSWQSFITSNHFSKLTKNKQKLFLKNPLGNLNFRKFFGFNLSSSFKRAFLIYQIKKLKKKNFWFKTSYAIETSSINTCKKKVIKKNLNWRVSFSQKPPVYDFESFFSLAPCFSKKKLTVSMFSKKTKYKKNLHPLVKNESFLNNYQSKHILKIILKNIFDPFLINFSYNSNDYLSSTRYQASFFDLNRFEKNKKLAGPLFRPLPFLDIDFFPILPVQKKFYNLNSFFILNSNKSYFGDFILWPTIKTDKPLSFKASAFFTLTKHKKFTINLRFFIFPLHDKPKIETFHLLIPKVRQNNDKLKLPTFSAVDKSKGFSEIFFLHGKAASFLTLLARPYKTKALLSIGKIEQGHQSDVSNTATRKIERSLSNTTSPTINANLLLKGSKNLVVFTFCQQRKVFLLFANFNQNTKIKKFKSLFHEEEANSNKLNKKKMTVKPGKFDSSISFLFSISEKDLNFGAEQKNRNEKQSYLISKNQGVGIKILEDNPFKKKKMYNFKDFCTLKQPEQTWDSKKQKRFIFKLKKSLFYIKPVVLNNYYTVSYTFSWLVGKPHWTFFLNYMAPLSKKEDSFIPSYLERSLSFDSVRTSAGAIKDLLRLFNPIGEKPPMDLLSKQIEVNILKLNETIKEVEEVFKFKIPVMTHFLFKTPYFYHVVTLIETTYIQLVRLRGLRVNAIRRLKHIRPFKESSKFSLPYWMILSVLPVLPPALRPIIQLDSQQVAVSDLNKFYQTILFRNKRVKRFLKNDYLLNTHSEMRYAQRLLQEAVDALIENGKGNSIAVTASNSRPLKSLSDMLKGKKGRFRQNLLGKRVDYSGRSVIVVGPQLKLHECGLPKEMAIELFQPFLIRRLIFKKLARNFISAKKFLKSSNAKVIWNILKEVMENRPILLNRAPTLHRLGIQAFQPKLISGKAILLHPLVCAAFNADFDGDQMAVHIPLSVQACAEAWKLMGARNHLLSSATGEPMLLPSQDMVLGCYYLTTLDVLKTKEKIKKTLNKNLPAFPYFSRTLKPIKKQDLVVNDKLNKFQRLPLIFDQNFKLRKKRFSKQTENLHLLRASHFSRYYFSNCDQVLQSFNQELIHLHSQIWLRWNGYFEFGVKRESALEIRLDKSGNCIFIYQNYQNYVNSKLEKNVFYLKTTPGRVLMNQLIFETLKQPSFKSPALFSNFSPL</sequence>
<dbReference type="InterPro" id="IPR000722">
    <property type="entry name" value="RNA_pol_asu"/>
</dbReference>
<protein>
    <recommendedName>
        <fullName evidence="9">DNA-directed RNA polymerase subunit beta'</fullName>
        <ecNumber evidence="9">2.7.7.6</ecNumber>
    </recommendedName>
    <alternativeName>
        <fullName evidence="9">PEP</fullName>
    </alternativeName>
    <alternativeName>
        <fullName evidence="9">Plastid-encoded RNA polymerase subunit beta'</fullName>
        <shortName evidence="9">RNA polymerase subunit beta'</shortName>
    </alternativeName>
</protein>
<keyword evidence="9" id="KW-0460">Magnesium</keyword>
<feature type="binding site" evidence="9">
    <location>
        <position position="106"/>
    </location>
    <ligand>
        <name>Zn(2+)</name>
        <dbReference type="ChEBI" id="CHEBI:29105"/>
    </ligand>
</feature>
<dbReference type="HAMAP" id="MF_01323">
    <property type="entry name" value="RNApol_bact_RpoC1"/>
    <property type="match status" value="1"/>
</dbReference>
<keyword evidence="3 9" id="KW-0240">DNA-directed RNA polymerase</keyword>
<dbReference type="PANTHER" id="PTHR19376:SF54">
    <property type="entry name" value="DNA-DIRECTED RNA POLYMERASE SUBUNIT BETA"/>
    <property type="match status" value="1"/>
</dbReference>
<feature type="binding site" evidence="9">
    <location>
        <position position="1900"/>
    </location>
    <ligand>
        <name>Mg(2+)</name>
        <dbReference type="ChEBI" id="CHEBI:18420"/>
    </ligand>
</feature>
<dbReference type="Gene3D" id="1.10.40.90">
    <property type="match status" value="1"/>
</dbReference>
<evidence type="ECO:0000256" key="10">
    <source>
        <dbReference type="RuleBase" id="RU004279"/>
    </source>
</evidence>
<keyword evidence="5 9" id="KW-0808">Transferase</keyword>
<dbReference type="InterPro" id="IPR006592">
    <property type="entry name" value="RNA_pol_N"/>
</dbReference>
<gene>
    <name evidence="9 12" type="primary">rpoC1</name>
</gene>
<accession>A0A1W6EHM3</accession>
<dbReference type="SUPFAM" id="SSF64484">
    <property type="entry name" value="beta and beta-prime subunits of DNA dependent RNA-polymerase"/>
    <property type="match status" value="2"/>
</dbReference>
<evidence type="ECO:0000256" key="9">
    <source>
        <dbReference type="HAMAP-Rule" id="MF_01323"/>
    </source>
</evidence>
<dbReference type="GO" id="GO:0000428">
    <property type="term" value="C:DNA-directed RNA polymerase complex"/>
    <property type="evidence" value="ECO:0007669"/>
    <property type="project" value="UniProtKB-KW"/>
</dbReference>
<dbReference type="SMART" id="SM00663">
    <property type="entry name" value="RPOLA_N"/>
    <property type="match status" value="1"/>
</dbReference>
<dbReference type="GO" id="GO:0000287">
    <property type="term" value="F:magnesium ion binding"/>
    <property type="evidence" value="ECO:0007669"/>
    <property type="project" value="UniProtKB-UniRule"/>
</dbReference>
<name>A0A1W6EHM3_9CHLO</name>
<dbReference type="EMBL" id="KY407661">
    <property type="protein sequence ID" value="ARK14873.1"/>
    <property type="molecule type" value="Genomic_DNA"/>
</dbReference>
<comment type="subcellular location">
    <subcellularLocation>
        <location evidence="9">Plastid</location>
        <location evidence="9">Chloroplast</location>
    </subcellularLocation>
</comment>
<organism evidence="12">
    <name type="scientific">Hazenia capsulata</name>
    <dbReference type="NCBI Taxonomy" id="2202518"/>
    <lineage>
        <taxon>Eukaryota</taxon>
        <taxon>Viridiplantae</taxon>
        <taxon>Chlorophyta</taxon>
        <taxon>core chlorophytes</taxon>
        <taxon>Ulvophyceae</taxon>
        <taxon>OUU clade</taxon>
        <taxon>Ulotrichales</taxon>
        <taxon>Hazeniaceae</taxon>
        <taxon>Hazenia</taxon>
    </lineage>
</organism>
<feature type="binding site" evidence="9">
    <location>
        <position position="109"/>
    </location>
    <ligand>
        <name>Zn(2+)</name>
        <dbReference type="ChEBI" id="CHEBI:29105"/>
    </ligand>
</feature>
<keyword evidence="9" id="KW-0479">Metal-binding</keyword>
<keyword evidence="4 12" id="KW-0934">Plastid</keyword>
<dbReference type="GeneID" id="32884499"/>
<comment type="similarity">
    <text evidence="2 9">Belongs to the RNA polymerase beta' chain family. RpoC1 subfamily.</text>
</comment>
<dbReference type="RefSeq" id="YP_009367838.1">
    <property type="nucleotide sequence ID" value="NC_034714.1"/>
</dbReference>
<comment type="catalytic activity">
    <reaction evidence="8 9 10">
        <text>RNA(n) + a ribonucleoside 5'-triphosphate = RNA(n+1) + diphosphate</text>
        <dbReference type="Rhea" id="RHEA:21248"/>
        <dbReference type="Rhea" id="RHEA-COMP:14527"/>
        <dbReference type="Rhea" id="RHEA-COMP:17342"/>
        <dbReference type="ChEBI" id="CHEBI:33019"/>
        <dbReference type="ChEBI" id="CHEBI:61557"/>
        <dbReference type="ChEBI" id="CHEBI:140395"/>
        <dbReference type="EC" id="2.7.7.6"/>
    </reaction>
</comment>
<comment type="cofactor">
    <cofactor evidence="9">
        <name>Mg(2+)</name>
        <dbReference type="ChEBI" id="CHEBI:18420"/>
    </cofactor>
    <text evidence="9">Binds 1 Mg(2+) ion per subunit.</text>
</comment>
<evidence type="ECO:0000313" key="12">
    <source>
        <dbReference type="EMBL" id="ARK14873.1"/>
    </source>
</evidence>
<comment type="function">
    <text evidence="1 9 10">DNA-dependent RNA polymerase catalyzes the transcription of DNA into RNA using the four ribonucleoside triphosphates as substrates.</text>
</comment>
<dbReference type="Pfam" id="PF04997">
    <property type="entry name" value="RNA_pol_Rpb1_1"/>
    <property type="match status" value="2"/>
</dbReference>